<dbReference type="SMR" id="B4LEI5"/>
<dbReference type="SUPFAM" id="SSF51069">
    <property type="entry name" value="Carbonic anhydrase"/>
    <property type="match status" value="1"/>
</dbReference>
<evidence type="ECO:0000256" key="4">
    <source>
        <dbReference type="ARBA" id="ARBA00022833"/>
    </source>
</evidence>
<keyword evidence="4" id="KW-0862">Zinc</keyword>
<dbReference type="PhylomeDB" id="B4LEI5"/>
<feature type="domain" description="Alpha-carbonic anhydrase" evidence="7">
    <location>
        <begin position="21"/>
        <end position="279"/>
    </location>
</feature>
<feature type="chain" id="PRO_5002815889" description="carbonic anhydrase" evidence="6">
    <location>
        <begin position="21"/>
        <end position="331"/>
    </location>
</feature>
<dbReference type="Pfam" id="PF00194">
    <property type="entry name" value="Carb_anhydrase"/>
    <property type="match status" value="1"/>
</dbReference>
<dbReference type="Proteomes" id="UP000008792">
    <property type="component" value="Unassembled WGS sequence"/>
</dbReference>
<feature type="signal peptide" evidence="6">
    <location>
        <begin position="1"/>
        <end position="20"/>
    </location>
</feature>
<dbReference type="STRING" id="7244.B4LEI5"/>
<dbReference type="SMART" id="SM01057">
    <property type="entry name" value="Carb_anhydrase"/>
    <property type="match status" value="1"/>
</dbReference>
<dbReference type="CDD" id="cd00326">
    <property type="entry name" value="alpha_CA"/>
    <property type="match status" value="1"/>
</dbReference>
<evidence type="ECO:0000259" key="7">
    <source>
        <dbReference type="PROSITE" id="PS51144"/>
    </source>
</evidence>
<keyword evidence="3" id="KW-0479">Metal-binding</keyword>
<organism evidence="8 9">
    <name type="scientific">Drosophila virilis</name>
    <name type="common">Fruit fly</name>
    <dbReference type="NCBI Taxonomy" id="7244"/>
    <lineage>
        <taxon>Eukaryota</taxon>
        <taxon>Metazoa</taxon>
        <taxon>Ecdysozoa</taxon>
        <taxon>Arthropoda</taxon>
        <taxon>Hexapoda</taxon>
        <taxon>Insecta</taxon>
        <taxon>Pterygota</taxon>
        <taxon>Neoptera</taxon>
        <taxon>Endopterygota</taxon>
        <taxon>Diptera</taxon>
        <taxon>Brachycera</taxon>
        <taxon>Muscomorpha</taxon>
        <taxon>Ephydroidea</taxon>
        <taxon>Drosophilidae</taxon>
        <taxon>Drosophila</taxon>
    </lineage>
</organism>
<keyword evidence="5" id="KW-0325">Glycoprotein</keyword>
<dbReference type="InParanoid" id="B4LEI5"/>
<dbReference type="PANTHER" id="PTHR18952:SF124">
    <property type="entry name" value="CARBONIC ANHYDRASE 7"/>
    <property type="match status" value="1"/>
</dbReference>
<dbReference type="InterPro" id="IPR001148">
    <property type="entry name" value="CA_dom"/>
</dbReference>
<comment type="similarity">
    <text evidence="1">Belongs to the alpha-carbonic anhydrase family.</text>
</comment>
<dbReference type="GO" id="GO:0005737">
    <property type="term" value="C:cytoplasm"/>
    <property type="evidence" value="ECO:0007669"/>
    <property type="project" value="TreeGrafter"/>
</dbReference>
<dbReference type="GO" id="GO:0008270">
    <property type="term" value="F:zinc ion binding"/>
    <property type="evidence" value="ECO:0007669"/>
    <property type="project" value="InterPro"/>
</dbReference>
<dbReference type="AlphaFoldDB" id="B4LEI5"/>
<dbReference type="EMBL" id="CH940647">
    <property type="protein sequence ID" value="EDW69070.1"/>
    <property type="molecule type" value="Genomic_DNA"/>
</dbReference>
<keyword evidence="6" id="KW-0732">Signal</keyword>
<dbReference type="FunFam" id="3.10.200.10:FF:000003">
    <property type="entry name" value="Carbonic anhydrase 12"/>
    <property type="match status" value="1"/>
</dbReference>
<dbReference type="PANTHER" id="PTHR18952">
    <property type="entry name" value="CARBONIC ANHYDRASE"/>
    <property type="match status" value="1"/>
</dbReference>
<dbReference type="InterPro" id="IPR036398">
    <property type="entry name" value="CA_dom_sf"/>
</dbReference>
<sequence>MWNLQFGVALLLTCVAVVFAQDFGYGGQHGPEHWGDDYQRCSGKFQSPINIDVLNVTKKKFPYPDYFNFDAKPKSVKLTNNGHTVLVTMDFEPGKEPRIRGGPLERKTDYQFEQFHFHWGENDTVGSEDLINNQSYPAELHVVMRSLDYKDFQSALDKDHGIAVLAFFFKITAADNPNYGEFAELLDKISHKGQSAELAQPLPLNKFLEYDLVTYFTYTGSLTTPPCAEKVVWIDFYQPIDISEYQLNHFRLLTANDDHLKNNFRPTQPLNNRVVYFNDPGIPDIAKRDWGSIPFVDAENAAGRIACGWFAALLGLSLLVCAAQGHRFSGL</sequence>
<dbReference type="OrthoDB" id="429145at2759"/>
<protein>
    <recommendedName>
        <fullName evidence="2">carbonic anhydrase</fullName>
        <ecNumber evidence="2">4.2.1.1</ecNumber>
    </recommendedName>
</protein>
<dbReference type="EC" id="4.2.1.1" evidence="2"/>
<dbReference type="KEGG" id="dvi:6623286"/>
<evidence type="ECO:0000313" key="8">
    <source>
        <dbReference type="EMBL" id="EDW69070.1"/>
    </source>
</evidence>
<proteinExistence type="inferred from homology"/>
<dbReference type="InterPro" id="IPR023561">
    <property type="entry name" value="Carbonic_anhydrase_a-class"/>
</dbReference>
<gene>
    <name evidence="8" type="primary">Dvir\GJ12322</name>
    <name evidence="8" type="ORF">Dvir_GJ12322</name>
</gene>
<evidence type="ECO:0000256" key="1">
    <source>
        <dbReference type="ARBA" id="ARBA00010718"/>
    </source>
</evidence>
<evidence type="ECO:0000256" key="3">
    <source>
        <dbReference type="ARBA" id="ARBA00022723"/>
    </source>
</evidence>
<dbReference type="eggNOG" id="KOG0382">
    <property type="taxonomic scope" value="Eukaryota"/>
</dbReference>
<evidence type="ECO:0000256" key="5">
    <source>
        <dbReference type="ARBA" id="ARBA00023180"/>
    </source>
</evidence>
<dbReference type="GO" id="GO:0004089">
    <property type="term" value="F:carbonate dehydratase activity"/>
    <property type="evidence" value="ECO:0007669"/>
    <property type="project" value="UniProtKB-EC"/>
</dbReference>
<accession>B4LEI5</accession>
<dbReference type="PROSITE" id="PS51144">
    <property type="entry name" value="ALPHA_CA_2"/>
    <property type="match status" value="1"/>
</dbReference>
<evidence type="ECO:0000256" key="2">
    <source>
        <dbReference type="ARBA" id="ARBA00012925"/>
    </source>
</evidence>
<evidence type="ECO:0000313" key="9">
    <source>
        <dbReference type="Proteomes" id="UP000008792"/>
    </source>
</evidence>
<evidence type="ECO:0000256" key="6">
    <source>
        <dbReference type="SAM" id="SignalP"/>
    </source>
</evidence>
<reference evidence="8 9" key="1">
    <citation type="journal article" date="2007" name="Nature">
        <title>Evolution of genes and genomes on the Drosophila phylogeny.</title>
        <authorList>
            <consortium name="Drosophila 12 Genomes Consortium"/>
            <person name="Clark A.G."/>
            <person name="Eisen M.B."/>
            <person name="Smith D.R."/>
            <person name="Bergman C.M."/>
            <person name="Oliver B."/>
            <person name="Markow T.A."/>
            <person name="Kaufman T.C."/>
            <person name="Kellis M."/>
            <person name="Gelbart W."/>
            <person name="Iyer V.N."/>
            <person name="Pollard D.A."/>
            <person name="Sackton T.B."/>
            <person name="Larracuente A.M."/>
            <person name="Singh N.D."/>
            <person name="Abad J.P."/>
            <person name="Abt D.N."/>
            <person name="Adryan B."/>
            <person name="Aguade M."/>
            <person name="Akashi H."/>
            <person name="Anderson W.W."/>
            <person name="Aquadro C.F."/>
            <person name="Ardell D.H."/>
            <person name="Arguello R."/>
            <person name="Artieri C.G."/>
            <person name="Barbash D.A."/>
            <person name="Barker D."/>
            <person name="Barsanti P."/>
            <person name="Batterham P."/>
            <person name="Batzoglou S."/>
            <person name="Begun D."/>
            <person name="Bhutkar A."/>
            <person name="Blanco E."/>
            <person name="Bosak S.A."/>
            <person name="Bradley R.K."/>
            <person name="Brand A.D."/>
            <person name="Brent M.R."/>
            <person name="Brooks A.N."/>
            <person name="Brown R.H."/>
            <person name="Butlin R.K."/>
            <person name="Caggese C."/>
            <person name="Calvi B.R."/>
            <person name="Bernardo de Carvalho A."/>
            <person name="Caspi A."/>
            <person name="Castrezana S."/>
            <person name="Celniker S.E."/>
            <person name="Chang J.L."/>
            <person name="Chapple C."/>
            <person name="Chatterji S."/>
            <person name="Chinwalla A."/>
            <person name="Civetta A."/>
            <person name="Clifton S.W."/>
            <person name="Comeron J.M."/>
            <person name="Costello J.C."/>
            <person name="Coyne J.A."/>
            <person name="Daub J."/>
            <person name="David R.G."/>
            <person name="Delcher A.L."/>
            <person name="Delehaunty K."/>
            <person name="Do C.B."/>
            <person name="Ebling H."/>
            <person name="Edwards K."/>
            <person name="Eickbush T."/>
            <person name="Evans J.D."/>
            <person name="Filipski A."/>
            <person name="Findeiss S."/>
            <person name="Freyhult E."/>
            <person name="Fulton L."/>
            <person name="Fulton R."/>
            <person name="Garcia A.C."/>
            <person name="Gardiner A."/>
            <person name="Garfield D.A."/>
            <person name="Garvin B.E."/>
            <person name="Gibson G."/>
            <person name="Gilbert D."/>
            <person name="Gnerre S."/>
            <person name="Godfrey J."/>
            <person name="Good R."/>
            <person name="Gotea V."/>
            <person name="Gravely B."/>
            <person name="Greenberg A.J."/>
            <person name="Griffiths-Jones S."/>
            <person name="Gross S."/>
            <person name="Guigo R."/>
            <person name="Gustafson E.A."/>
            <person name="Haerty W."/>
            <person name="Hahn M.W."/>
            <person name="Halligan D.L."/>
            <person name="Halpern A.L."/>
            <person name="Halter G.M."/>
            <person name="Han M.V."/>
            <person name="Heger A."/>
            <person name="Hillier L."/>
            <person name="Hinrichs A.S."/>
            <person name="Holmes I."/>
            <person name="Hoskins R.A."/>
            <person name="Hubisz M.J."/>
            <person name="Hultmark D."/>
            <person name="Huntley M.A."/>
            <person name="Jaffe D.B."/>
            <person name="Jagadeeshan S."/>
            <person name="Jeck W.R."/>
            <person name="Johnson J."/>
            <person name="Jones C.D."/>
            <person name="Jordan W.C."/>
            <person name="Karpen G.H."/>
            <person name="Kataoka E."/>
            <person name="Keightley P.D."/>
            <person name="Kheradpour P."/>
            <person name="Kirkness E.F."/>
            <person name="Koerich L.B."/>
            <person name="Kristiansen K."/>
            <person name="Kudrna D."/>
            <person name="Kulathinal R.J."/>
            <person name="Kumar S."/>
            <person name="Kwok R."/>
            <person name="Lander E."/>
            <person name="Langley C.H."/>
            <person name="Lapoint R."/>
            <person name="Lazzaro B.P."/>
            <person name="Lee S.J."/>
            <person name="Levesque L."/>
            <person name="Li R."/>
            <person name="Lin C.F."/>
            <person name="Lin M.F."/>
            <person name="Lindblad-Toh K."/>
            <person name="Llopart A."/>
            <person name="Long M."/>
            <person name="Low L."/>
            <person name="Lozovsky E."/>
            <person name="Lu J."/>
            <person name="Luo M."/>
            <person name="Machado C.A."/>
            <person name="Makalowski W."/>
            <person name="Marzo M."/>
            <person name="Matsuda M."/>
            <person name="Matzkin L."/>
            <person name="McAllister B."/>
            <person name="McBride C.S."/>
            <person name="McKernan B."/>
            <person name="McKernan K."/>
            <person name="Mendez-Lago M."/>
            <person name="Minx P."/>
            <person name="Mollenhauer M.U."/>
            <person name="Montooth K."/>
            <person name="Mount S.M."/>
            <person name="Mu X."/>
            <person name="Myers E."/>
            <person name="Negre B."/>
            <person name="Newfeld S."/>
            <person name="Nielsen R."/>
            <person name="Noor M.A."/>
            <person name="O'Grady P."/>
            <person name="Pachter L."/>
            <person name="Papaceit M."/>
            <person name="Parisi M.J."/>
            <person name="Parisi M."/>
            <person name="Parts L."/>
            <person name="Pedersen J.S."/>
            <person name="Pesole G."/>
            <person name="Phillippy A.M."/>
            <person name="Ponting C.P."/>
            <person name="Pop M."/>
            <person name="Porcelli D."/>
            <person name="Powell J.R."/>
            <person name="Prohaska S."/>
            <person name="Pruitt K."/>
            <person name="Puig M."/>
            <person name="Quesneville H."/>
            <person name="Ram K.R."/>
            <person name="Rand D."/>
            <person name="Rasmussen M.D."/>
            <person name="Reed L.K."/>
            <person name="Reenan R."/>
            <person name="Reily A."/>
            <person name="Remington K.A."/>
            <person name="Rieger T.T."/>
            <person name="Ritchie M.G."/>
            <person name="Robin C."/>
            <person name="Rogers Y.H."/>
            <person name="Rohde C."/>
            <person name="Rozas J."/>
            <person name="Rubenfield M.J."/>
            <person name="Ruiz A."/>
            <person name="Russo S."/>
            <person name="Salzberg S.L."/>
            <person name="Sanchez-Gracia A."/>
            <person name="Saranga D.J."/>
            <person name="Sato H."/>
            <person name="Schaeffer S.W."/>
            <person name="Schatz M.C."/>
            <person name="Schlenke T."/>
            <person name="Schwartz R."/>
            <person name="Segarra C."/>
            <person name="Singh R.S."/>
            <person name="Sirot L."/>
            <person name="Sirota M."/>
            <person name="Sisneros N.B."/>
            <person name="Smith C.D."/>
            <person name="Smith T.F."/>
            <person name="Spieth J."/>
            <person name="Stage D.E."/>
            <person name="Stark A."/>
            <person name="Stephan W."/>
            <person name="Strausberg R.L."/>
            <person name="Strempel S."/>
            <person name="Sturgill D."/>
            <person name="Sutton G."/>
            <person name="Sutton G.G."/>
            <person name="Tao W."/>
            <person name="Teichmann S."/>
            <person name="Tobari Y.N."/>
            <person name="Tomimura Y."/>
            <person name="Tsolas J.M."/>
            <person name="Valente V.L."/>
            <person name="Venter E."/>
            <person name="Venter J.C."/>
            <person name="Vicario S."/>
            <person name="Vieira F.G."/>
            <person name="Vilella A.J."/>
            <person name="Villasante A."/>
            <person name="Walenz B."/>
            <person name="Wang J."/>
            <person name="Wasserman M."/>
            <person name="Watts T."/>
            <person name="Wilson D."/>
            <person name="Wilson R.K."/>
            <person name="Wing R.A."/>
            <person name="Wolfner M.F."/>
            <person name="Wong A."/>
            <person name="Wong G.K."/>
            <person name="Wu C.I."/>
            <person name="Wu G."/>
            <person name="Yamamoto D."/>
            <person name="Yang H.P."/>
            <person name="Yang S.P."/>
            <person name="Yorke J.A."/>
            <person name="Yoshida K."/>
            <person name="Zdobnov E."/>
            <person name="Zhang P."/>
            <person name="Zhang Y."/>
            <person name="Zimin A.V."/>
            <person name="Baldwin J."/>
            <person name="Abdouelleil A."/>
            <person name="Abdulkadir J."/>
            <person name="Abebe A."/>
            <person name="Abera B."/>
            <person name="Abreu J."/>
            <person name="Acer S.C."/>
            <person name="Aftuck L."/>
            <person name="Alexander A."/>
            <person name="An P."/>
            <person name="Anderson E."/>
            <person name="Anderson S."/>
            <person name="Arachi H."/>
            <person name="Azer M."/>
            <person name="Bachantsang P."/>
            <person name="Barry A."/>
            <person name="Bayul T."/>
            <person name="Berlin A."/>
            <person name="Bessette D."/>
            <person name="Bloom T."/>
            <person name="Blye J."/>
            <person name="Boguslavskiy L."/>
            <person name="Bonnet C."/>
            <person name="Boukhgalter B."/>
            <person name="Bourzgui I."/>
            <person name="Brown A."/>
            <person name="Cahill P."/>
            <person name="Channer S."/>
            <person name="Cheshatsang Y."/>
            <person name="Chuda L."/>
            <person name="Citroen M."/>
            <person name="Collymore A."/>
            <person name="Cooke P."/>
            <person name="Costello M."/>
            <person name="D'Aco K."/>
            <person name="Daza R."/>
            <person name="De Haan G."/>
            <person name="DeGray S."/>
            <person name="DeMaso C."/>
            <person name="Dhargay N."/>
            <person name="Dooley K."/>
            <person name="Dooley E."/>
            <person name="Doricent M."/>
            <person name="Dorje P."/>
            <person name="Dorjee K."/>
            <person name="Dupes A."/>
            <person name="Elong R."/>
            <person name="Falk J."/>
            <person name="Farina A."/>
            <person name="Faro S."/>
            <person name="Ferguson D."/>
            <person name="Fisher S."/>
            <person name="Foley C.D."/>
            <person name="Franke A."/>
            <person name="Friedrich D."/>
            <person name="Gadbois L."/>
            <person name="Gearin G."/>
            <person name="Gearin C.R."/>
            <person name="Giannoukos G."/>
            <person name="Goode T."/>
            <person name="Graham J."/>
            <person name="Grandbois E."/>
            <person name="Grewal S."/>
            <person name="Gyaltsen K."/>
            <person name="Hafez N."/>
            <person name="Hagos B."/>
            <person name="Hall J."/>
            <person name="Henson C."/>
            <person name="Hollinger A."/>
            <person name="Honan T."/>
            <person name="Huard M.D."/>
            <person name="Hughes L."/>
            <person name="Hurhula B."/>
            <person name="Husby M.E."/>
            <person name="Kamat A."/>
            <person name="Kanga B."/>
            <person name="Kashin S."/>
            <person name="Khazanovich D."/>
            <person name="Kisner P."/>
            <person name="Lance K."/>
            <person name="Lara M."/>
            <person name="Lee W."/>
            <person name="Lennon N."/>
            <person name="Letendre F."/>
            <person name="LeVine R."/>
            <person name="Lipovsky A."/>
            <person name="Liu X."/>
            <person name="Liu J."/>
            <person name="Liu S."/>
            <person name="Lokyitsang T."/>
            <person name="Lokyitsang Y."/>
            <person name="Lubonja R."/>
            <person name="Lui A."/>
            <person name="MacDonald P."/>
            <person name="Magnisalis V."/>
            <person name="Maru K."/>
            <person name="Matthews C."/>
            <person name="McCusker W."/>
            <person name="McDonough S."/>
            <person name="Mehta T."/>
            <person name="Meldrim J."/>
            <person name="Meneus L."/>
            <person name="Mihai O."/>
            <person name="Mihalev A."/>
            <person name="Mihova T."/>
            <person name="Mittelman R."/>
            <person name="Mlenga V."/>
            <person name="Montmayeur A."/>
            <person name="Mulrain L."/>
            <person name="Navidi A."/>
            <person name="Naylor J."/>
            <person name="Negash T."/>
            <person name="Nguyen T."/>
            <person name="Nguyen N."/>
            <person name="Nicol R."/>
            <person name="Norbu C."/>
            <person name="Norbu N."/>
            <person name="Novod N."/>
            <person name="O'Neill B."/>
            <person name="Osman S."/>
            <person name="Markiewicz E."/>
            <person name="Oyono O.L."/>
            <person name="Patti C."/>
            <person name="Phunkhang P."/>
            <person name="Pierre F."/>
            <person name="Priest M."/>
            <person name="Raghuraman S."/>
            <person name="Rege F."/>
            <person name="Reyes R."/>
            <person name="Rise C."/>
            <person name="Rogov P."/>
            <person name="Ross K."/>
            <person name="Ryan E."/>
            <person name="Settipalli S."/>
            <person name="Shea T."/>
            <person name="Sherpa N."/>
            <person name="Shi L."/>
            <person name="Shih D."/>
            <person name="Sparrow T."/>
            <person name="Spaulding J."/>
            <person name="Stalker J."/>
            <person name="Stange-Thomann N."/>
            <person name="Stavropoulos S."/>
            <person name="Stone C."/>
            <person name="Strader C."/>
            <person name="Tesfaye S."/>
            <person name="Thomson T."/>
            <person name="Thoulutsang Y."/>
            <person name="Thoulutsang D."/>
            <person name="Topham K."/>
            <person name="Topping I."/>
            <person name="Tsamla T."/>
            <person name="Vassiliev H."/>
            <person name="Vo A."/>
            <person name="Wangchuk T."/>
            <person name="Wangdi T."/>
            <person name="Weiand M."/>
            <person name="Wilkinson J."/>
            <person name="Wilson A."/>
            <person name="Yadav S."/>
            <person name="Young G."/>
            <person name="Yu Q."/>
            <person name="Zembek L."/>
            <person name="Zhong D."/>
            <person name="Zimmer A."/>
            <person name="Zwirko Z."/>
            <person name="Jaffe D.B."/>
            <person name="Alvarez P."/>
            <person name="Brockman W."/>
            <person name="Butler J."/>
            <person name="Chin C."/>
            <person name="Gnerre S."/>
            <person name="Grabherr M."/>
            <person name="Kleber M."/>
            <person name="Mauceli E."/>
            <person name="MacCallum I."/>
        </authorList>
    </citation>
    <scope>NUCLEOTIDE SEQUENCE [LARGE SCALE GENOMIC DNA]</scope>
    <source>
        <strain evidence="9">Tucson 15010-1051.87</strain>
    </source>
</reference>
<keyword evidence="9" id="KW-1185">Reference proteome</keyword>
<dbReference type="HOGENOM" id="CLU_039326_2_0_1"/>
<dbReference type="Gene3D" id="3.10.200.10">
    <property type="entry name" value="Alpha carbonic anhydrase"/>
    <property type="match status" value="1"/>
</dbReference>
<dbReference type="OMA" id="EHWSEDY"/>
<name>B4LEI5_DROVI</name>
<dbReference type="FunCoup" id="B4LEI5">
    <property type="interactions" value="18"/>
</dbReference>